<dbReference type="EMBL" id="BAABKB010000047">
    <property type="protein sequence ID" value="GAA5037479.1"/>
    <property type="molecule type" value="Genomic_DNA"/>
</dbReference>
<dbReference type="RefSeq" id="WP_345658367.1">
    <property type="nucleotide sequence ID" value="NZ_BAABKB010000047.1"/>
</dbReference>
<dbReference type="InterPro" id="IPR016181">
    <property type="entry name" value="Acyl_CoA_acyltransferase"/>
</dbReference>
<dbReference type="Proteomes" id="UP001501759">
    <property type="component" value="Unassembled WGS sequence"/>
</dbReference>
<dbReference type="Pfam" id="PF00583">
    <property type="entry name" value="Acetyltransf_1"/>
    <property type="match status" value="1"/>
</dbReference>
<comment type="caution">
    <text evidence="2">The sequence shown here is derived from an EMBL/GenBank/DDBJ whole genome shotgun (WGS) entry which is preliminary data.</text>
</comment>
<evidence type="ECO:0000313" key="2">
    <source>
        <dbReference type="EMBL" id="GAA5037479.1"/>
    </source>
</evidence>
<dbReference type="SUPFAM" id="SSF55729">
    <property type="entry name" value="Acyl-CoA N-acyltransferases (Nat)"/>
    <property type="match status" value="1"/>
</dbReference>
<proteinExistence type="predicted"/>
<evidence type="ECO:0000313" key="3">
    <source>
        <dbReference type="Proteomes" id="UP001501759"/>
    </source>
</evidence>
<dbReference type="PROSITE" id="PS51186">
    <property type="entry name" value="GNAT"/>
    <property type="match status" value="1"/>
</dbReference>
<dbReference type="PANTHER" id="PTHR43441">
    <property type="entry name" value="RIBOSOMAL-PROTEIN-SERINE ACETYLTRANSFERASE"/>
    <property type="match status" value="1"/>
</dbReference>
<accession>A0ABP9JN17</accession>
<dbReference type="InterPro" id="IPR051908">
    <property type="entry name" value="Ribosomal_N-acetyltransferase"/>
</dbReference>
<dbReference type="PANTHER" id="PTHR43441:SF2">
    <property type="entry name" value="FAMILY ACETYLTRANSFERASE, PUTATIVE (AFU_ORTHOLOGUE AFUA_7G00850)-RELATED"/>
    <property type="match status" value="1"/>
</dbReference>
<dbReference type="CDD" id="cd04301">
    <property type="entry name" value="NAT_SF"/>
    <property type="match status" value="1"/>
</dbReference>
<protein>
    <submittedName>
        <fullName evidence="2">GNAT family protein</fullName>
    </submittedName>
</protein>
<feature type="domain" description="N-acetyltransferase" evidence="1">
    <location>
        <begin position="18"/>
        <end position="172"/>
    </location>
</feature>
<evidence type="ECO:0000259" key="1">
    <source>
        <dbReference type="PROSITE" id="PS51186"/>
    </source>
</evidence>
<sequence>MMKGEKVGLRARHEADVSVLHTGLHEDVPVRSQSDTRPWQPIGQDSAASPFAVSEPSEKVAPFSVVALDSQELVGAAMLWSIDSHNRTAHLGISVLPAFRGRGLGSDIVRVLCEYGFAVRGMQRLQVETLADNAPMIAAARKCGFTIEGTLRRSAWVYGGFKDVVVLGLLADEWTA</sequence>
<gene>
    <name evidence="2" type="ORF">GCM10023335_85590</name>
</gene>
<organism evidence="2 3">
    <name type="scientific">Streptomyces siamensis</name>
    <dbReference type="NCBI Taxonomy" id="1274986"/>
    <lineage>
        <taxon>Bacteria</taxon>
        <taxon>Bacillati</taxon>
        <taxon>Actinomycetota</taxon>
        <taxon>Actinomycetes</taxon>
        <taxon>Kitasatosporales</taxon>
        <taxon>Streptomycetaceae</taxon>
        <taxon>Streptomyces</taxon>
    </lineage>
</organism>
<dbReference type="Gene3D" id="3.40.630.30">
    <property type="match status" value="1"/>
</dbReference>
<keyword evidence="3" id="KW-1185">Reference proteome</keyword>
<name>A0ABP9JN17_9ACTN</name>
<reference evidence="3" key="1">
    <citation type="journal article" date="2019" name="Int. J. Syst. Evol. Microbiol.">
        <title>The Global Catalogue of Microorganisms (GCM) 10K type strain sequencing project: providing services to taxonomists for standard genome sequencing and annotation.</title>
        <authorList>
            <consortium name="The Broad Institute Genomics Platform"/>
            <consortium name="The Broad Institute Genome Sequencing Center for Infectious Disease"/>
            <person name="Wu L."/>
            <person name="Ma J."/>
        </authorList>
    </citation>
    <scope>NUCLEOTIDE SEQUENCE [LARGE SCALE GENOMIC DNA]</scope>
    <source>
        <strain evidence="3">JCM 18409</strain>
    </source>
</reference>
<dbReference type="InterPro" id="IPR000182">
    <property type="entry name" value="GNAT_dom"/>
</dbReference>